<dbReference type="Proteomes" id="UP000806528">
    <property type="component" value="Unassembled WGS sequence"/>
</dbReference>
<gene>
    <name evidence="2" type="ORF">IDM40_18700</name>
</gene>
<comment type="caution">
    <text evidence="2">The sequence shown here is derived from an EMBL/GenBank/DDBJ whole genome shotgun (WGS) entry which is preliminary data.</text>
</comment>
<proteinExistence type="predicted"/>
<feature type="region of interest" description="Disordered" evidence="1">
    <location>
        <begin position="227"/>
        <end position="249"/>
    </location>
</feature>
<reference evidence="2 3" key="1">
    <citation type="submission" date="2020-09" db="EMBL/GenBank/DDBJ databases">
        <title>Diversity and distribution of actinomycetes associated with coral in the coast of Hainan.</title>
        <authorList>
            <person name="Li F."/>
        </authorList>
    </citation>
    <scope>NUCLEOTIDE SEQUENCE [LARGE SCALE GENOMIC DNA]</scope>
    <source>
        <strain evidence="2 3">HNM0947</strain>
    </source>
</reference>
<evidence type="ECO:0000313" key="3">
    <source>
        <dbReference type="Proteomes" id="UP000806528"/>
    </source>
</evidence>
<evidence type="ECO:0000256" key="1">
    <source>
        <dbReference type="SAM" id="MobiDB-lite"/>
    </source>
</evidence>
<sequence>MPDDELDNPSEIAHKGSWWKATNAETGEPQPRTRFREGLSSSPLSDPASGLPVGSINRSDLGFRSEEQEVEACPEPGCALLIHHRGLHMGLDGAEFSKEQETLCVCQGEEPSVGSIASVISSMLLTPPLPGNEVQLIMLADLLFGRLDQRLRAGEEPPFSWNVLGAEDEEGRQFVTKRYDALSENLRMGSSPGKLVESGRHLEKAGVEWRQLLQAMEVGSAMPEPWWRSVPRPVEGAGLGRPSPGRRVD</sequence>
<organism evidence="2 3">
    <name type="scientific">Nocardiopsis coralli</name>
    <dbReference type="NCBI Taxonomy" id="2772213"/>
    <lineage>
        <taxon>Bacteria</taxon>
        <taxon>Bacillati</taxon>
        <taxon>Actinomycetota</taxon>
        <taxon>Actinomycetes</taxon>
        <taxon>Streptosporangiales</taxon>
        <taxon>Nocardiopsidaceae</taxon>
        <taxon>Nocardiopsis</taxon>
    </lineage>
</organism>
<accession>A0ABR9PAJ5</accession>
<protein>
    <submittedName>
        <fullName evidence="2">Uncharacterized protein</fullName>
    </submittedName>
</protein>
<name>A0ABR9PAJ5_9ACTN</name>
<dbReference type="RefSeq" id="WP_193123320.1">
    <property type="nucleotide sequence ID" value="NZ_JADBGI010000017.1"/>
</dbReference>
<keyword evidence="3" id="KW-1185">Reference proteome</keyword>
<dbReference type="EMBL" id="JADBGI010000017">
    <property type="protein sequence ID" value="MBE3000710.1"/>
    <property type="molecule type" value="Genomic_DNA"/>
</dbReference>
<feature type="region of interest" description="Disordered" evidence="1">
    <location>
        <begin position="1"/>
        <end position="58"/>
    </location>
</feature>
<evidence type="ECO:0000313" key="2">
    <source>
        <dbReference type="EMBL" id="MBE3000710.1"/>
    </source>
</evidence>